<proteinExistence type="predicted"/>
<evidence type="ECO:0000313" key="3">
    <source>
        <dbReference type="EMBL" id="SFC19765.1"/>
    </source>
</evidence>
<keyword evidence="1" id="KW-0732">Signal</keyword>
<dbReference type="Proteomes" id="UP000199577">
    <property type="component" value="Unassembled WGS sequence"/>
</dbReference>
<dbReference type="Gene3D" id="3.40.50.1110">
    <property type="entry name" value="SGNH hydrolase"/>
    <property type="match status" value="1"/>
</dbReference>
<dbReference type="InterPro" id="IPR032616">
    <property type="entry name" value="DUF4886"/>
</dbReference>
<evidence type="ECO:0000256" key="1">
    <source>
        <dbReference type="SAM" id="SignalP"/>
    </source>
</evidence>
<dbReference type="EMBL" id="FOLL01000006">
    <property type="protein sequence ID" value="SFC19765.1"/>
    <property type="molecule type" value="Genomic_DNA"/>
</dbReference>
<organism evidence="3 4">
    <name type="scientific">Parapedobacter composti</name>
    <dbReference type="NCBI Taxonomy" id="623281"/>
    <lineage>
        <taxon>Bacteria</taxon>
        <taxon>Pseudomonadati</taxon>
        <taxon>Bacteroidota</taxon>
        <taxon>Sphingobacteriia</taxon>
        <taxon>Sphingobacteriales</taxon>
        <taxon>Sphingobacteriaceae</taxon>
        <taxon>Parapedobacter</taxon>
    </lineage>
</organism>
<feature type="domain" description="DUF4886" evidence="2">
    <location>
        <begin position="31"/>
        <end position="272"/>
    </location>
</feature>
<reference evidence="3 4" key="1">
    <citation type="submission" date="2016-10" db="EMBL/GenBank/DDBJ databases">
        <authorList>
            <person name="de Groot N.N."/>
        </authorList>
    </citation>
    <scope>NUCLEOTIDE SEQUENCE [LARGE SCALE GENOMIC DNA]</scope>
    <source>
        <strain evidence="3 4">DSM 22900</strain>
    </source>
</reference>
<evidence type="ECO:0000259" key="2">
    <source>
        <dbReference type="Pfam" id="PF16227"/>
    </source>
</evidence>
<gene>
    <name evidence="3" type="ORF">SAMN05421747_10640</name>
</gene>
<dbReference type="InterPro" id="IPR036514">
    <property type="entry name" value="SGNH_hydro_sf"/>
</dbReference>
<name>A0A1I1H7S3_9SPHI</name>
<accession>A0A1I1H7S3</accession>
<sequence>MLKIHRLLWIALVMAALSLHAQPASQPDTLRVLAIGNSFSQDAVEQYLHELAAADGKILIIGNMYIGGAPLALHLRNVRGDKAVYSYRKIDADGQKSTAEKTSIRTALLDERWDYVSLQQASTYSGKFETYAEPIPELHRYIDSVTAGSVKYIWHQTWAYEATSTHKGFANYDNDQQTMYRAIMEASAKVKTLAPFDLLIPCGTAIQNARTSFLGDRLTRDGYHLDLHAGRFIAACTWFESLYGRSAPTAKYRPEGVNAAAAEVARQAAHAAVRQPFSVTEISVEAPGR</sequence>
<feature type="chain" id="PRO_5011640928" description="DUF4886 domain-containing protein" evidence="1">
    <location>
        <begin position="22"/>
        <end position="289"/>
    </location>
</feature>
<keyword evidence="4" id="KW-1185">Reference proteome</keyword>
<dbReference type="STRING" id="623281.SAMN05421747_10640"/>
<evidence type="ECO:0000313" key="4">
    <source>
        <dbReference type="Proteomes" id="UP000199577"/>
    </source>
</evidence>
<dbReference type="Pfam" id="PF16227">
    <property type="entry name" value="DUF4886"/>
    <property type="match status" value="1"/>
</dbReference>
<dbReference type="AlphaFoldDB" id="A0A1I1H7S3"/>
<feature type="signal peptide" evidence="1">
    <location>
        <begin position="1"/>
        <end position="21"/>
    </location>
</feature>
<protein>
    <recommendedName>
        <fullName evidence="2">DUF4886 domain-containing protein</fullName>
    </recommendedName>
</protein>
<dbReference type="GO" id="GO:0016788">
    <property type="term" value="F:hydrolase activity, acting on ester bonds"/>
    <property type="evidence" value="ECO:0007669"/>
    <property type="project" value="UniProtKB-ARBA"/>
</dbReference>
<dbReference type="RefSeq" id="WP_170845669.1">
    <property type="nucleotide sequence ID" value="NZ_FOLL01000006.1"/>
</dbReference>